<sequence length="137" mass="15381">MNPNEKELQTRVEAGERSADMDVNERAYQIVFNALQKEPDFTLPANFSERLVARIKKEQETKESSKDWILLAIGIVSLSAALIIAIAFTGFKVSLGFLSTMADYAGLFICGVILLAFYNWIDKKVILPKLNNKQPNL</sequence>
<feature type="transmembrane region" description="Helical" evidence="1">
    <location>
        <begin position="101"/>
        <end position="121"/>
    </location>
</feature>
<reference evidence="2 3" key="1">
    <citation type="submission" date="2021-05" db="EMBL/GenBank/DDBJ databases">
        <title>A Polyphasic approach of four new species of the genus Ohtaekwangia: Ohtaekwangia histidinii sp. nov., Ohtaekwangia cretensis sp. nov., Ohtaekwangia indiensis sp. nov., Ohtaekwangia reichenbachii sp. nov. from diverse environment.</title>
        <authorList>
            <person name="Octaviana S."/>
        </authorList>
    </citation>
    <scope>NUCLEOTIDE SEQUENCE [LARGE SCALE GENOMIC DNA]</scope>
    <source>
        <strain evidence="2 3">PWU20</strain>
    </source>
</reference>
<evidence type="ECO:0000256" key="1">
    <source>
        <dbReference type="SAM" id="Phobius"/>
    </source>
</evidence>
<dbReference type="Proteomes" id="UP000772618">
    <property type="component" value="Unassembled WGS sequence"/>
</dbReference>
<evidence type="ECO:0000313" key="2">
    <source>
        <dbReference type="EMBL" id="MBT1705469.1"/>
    </source>
</evidence>
<evidence type="ECO:0000313" key="3">
    <source>
        <dbReference type="Proteomes" id="UP000772618"/>
    </source>
</evidence>
<protein>
    <submittedName>
        <fullName evidence="2">Uncharacterized protein</fullName>
    </submittedName>
</protein>
<keyword evidence="3" id="KW-1185">Reference proteome</keyword>
<comment type="caution">
    <text evidence="2">The sequence shown here is derived from an EMBL/GenBank/DDBJ whole genome shotgun (WGS) entry which is preliminary data.</text>
</comment>
<accession>A0ABS5VXJ1</accession>
<gene>
    <name evidence="2" type="ORF">KK060_19415</name>
</gene>
<keyword evidence="1" id="KW-0472">Membrane</keyword>
<keyword evidence="1" id="KW-0812">Transmembrane</keyword>
<feature type="transmembrane region" description="Helical" evidence="1">
    <location>
        <begin position="68"/>
        <end position="89"/>
    </location>
</feature>
<proteinExistence type="predicted"/>
<name>A0ABS5VXJ1_9BACT</name>
<keyword evidence="1" id="KW-1133">Transmembrane helix</keyword>
<organism evidence="2 3">
    <name type="scientific">Chryseosolibacter indicus</name>
    <dbReference type="NCBI Taxonomy" id="2782351"/>
    <lineage>
        <taxon>Bacteria</taxon>
        <taxon>Pseudomonadati</taxon>
        <taxon>Bacteroidota</taxon>
        <taxon>Cytophagia</taxon>
        <taxon>Cytophagales</taxon>
        <taxon>Chryseotaleaceae</taxon>
        <taxon>Chryseosolibacter</taxon>
    </lineage>
</organism>
<dbReference type="EMBL" id="JAHESD010000056">
    <property type="protein sequence ID" value="MBT1705469.1"/>
    <property type="molecule type" value="Genomic_DNA"/>
</dbReference>
<dbReference type="RefSeq" id="WP_254155414.1">
    <property type="nucleotide sequence ID" value="NZ_JAHESD010000056.1"/>
</dbReference>